<organism evidence="2 3">
    <name type="scientific">Legionella waltersii</name>
    <dbReference type="NCBI Taxonomy" id="66969"/>
    <lineage>
        <taxon>Bacteria</taxon>
        <taxon>Pseudomonadati</taxon>
        <taxon>Pseudomonadota</taxon>
        <taxon>Gammaproteobacteria</taxon>
        <taxon>Legionellales</taxon>
        <taxon>Legionellaceae</taxon>
        <taxon>Legionella</taxon>
    </lineage>
</organism>
<reference evidence="2 3" key="1">
    <citation type="submission" date="2015-11" db="EMBL/GenBank/DDBJ databases">
        <title>Genomic analysis of 38 Legionella species identifies large and diverse effector repertoires.</title>
        <authorList>
            <person name="Burstein D."/>
            <person name="Amaro F."/>
            <person name="Zusman T."/>
            <person name="Lifshitz Z."/>
            <person name="Cohen O."/>
            <person name="Gilbert J.A."/>
            <person name="Pupko T."/>
            <person name="Shuman H.A."/>
            <person name="Segal G."/>
        </authorList>
    </citation>
    <scope>NUCLEOTIDE SEQUENCE [LARGE SCALE GENOMIC DNA]</scope>
    <source>
        <strain evidence="2 3">ATCC 51914</strain>
    </source>
</reference>
<evidence type="ECO:0000256" key="1">
    <source>
        <dbReference type="SAM" id="MobiDB-lite"/>
    </source>
</evidence>
<evidence type="ECO:0000313" key="3">
    <source>
        <dbReference type="Proteomes" id="UP000054729"/>
    </source>
</evidence>
<comment type="caution">
    <text evidence="2">The sequence shown here is derived from an EMBL/GenBank/DDBJ whole genome shotgun (WGS) entry which is preliminary data.</text>
</comment>
<dbReference type="RefSeq" id="WP_058479247.1">
    <property type="nucleotide sequence ID" value="NZ_CAAAIQ010000003.1"/>
</dbReference>
<gene>
    <name evidence="2" type="ORF">Lwal_0396</name>
</gene>
<keyword evidence="3" id="KW-1185">Reference proteome</keyword>
<dbReference type="PATRIC" id="fig|66969.6.peg.425"/>
<dbReference type="OrthoDB" id="5652097at2"/>
<dbReference type="STRING" id="66969.Lwal_0396"/>
<feature type="region of interest" description="Disordered" evidence="1">
    <location>
        <begin position="295"/>
        <end position="324"/>
    </location>
</feature>
<proteinExistence type="predicted"/>
<dbReference type="EMBL" id="LNZB01000006">
    <property type="protein sequence ID" value="KTD82918.1"/>
    <property type="molecule type" value="Genomic_DNA"/>
</dbReference>
<accession>A0A0W1ANK1</accession>
<protein>
    <submittedName>
        <fullName evidence="2">Uncharacterized protein</fullName>
    </submittedName>
</protein>
<name>A0A0W1ANK1_9GAMM</name>
<dbReference type="AlphaFoldDB" id="A0A0W1ANK1"/>
<feature type="compositionally biased region" description="Polar residues" evidence="1">
    <location>
        <begin position="301"/>
        <end position="318"/>
    </location>
</feature>
<feature type="region of interest" description="Disordered" evidence="1">
    <location>
        <begin position="221"/>
        <end position="241"/>
    </location>
</feature>
<evidence type="ECO:0000313" key="2">
    <source>
        <dbReference type="EMBL" id="KTD82918.1"/>
    </source>
</evidence>
<sequence length="324" mass="36448">MTRLEDLLYSLTSIIVQYHDSQSSVTKLVEASDKSTLQKKSRDLAIDFIEDRVKLKGFVKGNVHANLEKLIKDCTNGYPDRRPFLYFILHEINFIKSIRDYKAPIDPIKLEKYKLQIAQLLINFKSLLTTPKSKMVQIKRSKIDDETDAVVSLSGLKSDAYLYGGEYCNSGSLVKEDVLDRLNILVGHSNEEIVQIVSNICAEYQNTLLVPYLQSENRRLTEEAEKAKSESSLSSGSLKESEKTIQSHLSKIQELEKTIEGLKVRVSDLSHSKGTPSVYNPALFPYYGTMFGPLGKLTRPVASTQPTDTDNKSSNPSPSRAIDY</sequence>
<dbReference type="Proteomes" id="UP000054729">
    <property type="component" value="Unassembled WGS sequence"/>
</dbReference>